<dbReference type="InterPro" id="IPR020843">
    <property type="entry name" value="ER"/>
</dbReference>
<dbReference type="SMART" id="SM00829">
    <property type="entry name" value="PKS_ER"/>
    <property type="match status" value="1"/>
</dbReference>
<dbReference type="PANTHER" id="PTHR11695:SF648">
    <property type="entry name" value="ZINC-BINDING OXIDOREDUCTASE"/>
    <property type="match status" value="1"/>
</dbReference>
<organism evidence="2">
    <name type="scientific">marine sediment metagenome</name>
    <dbReference type="NCBI Taxonomy" id="412755"/>
    <lineage>
        <taxon>unclassified sequences</taxon>
        <taxon>metagenomes</taxon>
        <taxon>ecological metagenomes</taxon>
    </lineage>
</organism>
<evidence type="ECO:0000313" key="2">
    <source>
        <dbReference type="EMBL" id="KKM83891.1"/>
    </source>
</evidence>
<name>A0A0F9L8X9_9ZZZZ</name>
<dbReference type="Pfam" id="PF00107">
    <property type="entry name" value="ADH_zinc_N"/>
    <property type="match status" value="1"/>
</dbReference>
<dbReference type="InterPro" id="IPR036291">
    <property type="entry name" value="NAD(P)-bd_dom_sf"/>
</dbReference>
<reference evidence="2" key="1">
    <citation type="journal article" date="2015" name="Nature">
        <title>Complex archaea that bridge the gap between prokaryotes and eukaryotes.</title>
        <authorList>
            <person name="Spang A."/>
            <person name="Saw J.H."/>
            <person name="Jorgensen S.L."/>
            <person name="Zaremba-Niedzwiedzka K."/>
            <person name="Martijn J."/>
            <person name="Lind A.E."/>
            <person name="van Eijk R."/>
            <person name="Schleper C."/>
            <person name="Guy L."/>
            <person name="Ettema T.J."/>
        </authorList>
    </citation>
    <scope>NUCLEOTIDE SEQUENCE</scope>
</reference>
<dbReference type="InterPro" id="IPR050700">
    <property type="entry name" value="YIM1/Zinc_Alcohol_DH_Fams"/>
</dbReference>
<dbReference type="PANTHER" id="PTHR11695">
    <property type="entry name" value="ALCOHOL DEHYDROGENASE RELATED"/>
    <property type="match status" value="1"/>
</dbReference>
<dbReference type="GO" id="GO:0016491">
    <property type="term" value="F:oxidoreductase activity"/>
    <property type="evidence" value="ECO:0007669"/>
    <property type="project" value="InterPro"/>
</dbReference>
<dbReference type="Gene3D" id="3.90.180.10">
    <property type="entry name" value="Medium-chain alcohol dehydrogenases, catalytic domain"/>
    <property type="match status" value="1"/>
</dbReference>
<dbReference type="Pfam" id="PF08240">
    <property type="entry name" value="ADH_N"/>
    <property type="match status" value="1"/>
</dbReference>
<sequence length="311" mass="34099">MKAMVYTEYGGPEVFHLKEVEKPIPKDNEILIKVYASTVSFGVRIARSGKHPDSKLFTFASRFMFGLKKPKKKFHILGWELAGEVEAVGKDVRLFKIGDQVFGTTTGLSTGAYAEYVCVPEEWRKGVVAVKPANMTYEEAAAVPVGGMAAYYLLKKANIQNGQKVLIYGASGTLGTFAVQLAKYFGAEVTGVCSTANLEMVKSLGADNVVDYTKEDFTKSGPIYDIVFEAVGKISASRCKTVLKKNGTYLSSANITKEITENLIFLKEIIEEGKLKSAIDRSYPLEEMVEAHTYVDKGHKKGNVVITVVES</sequence>
<comment type="caution">
    <text evidence="2">The sequence shown here is derived from an EMBL/GenBank/DDBJ whole genome shotgun (WGS) entry which is preliminary data.</text>
</comment>
<dbReference type="EMBL" id="LAZR01007649">
    <property type="protein sequence ID" value="KKM83891.1"/>
    <property type="molecule type" value="Genomic_DNA"/>
</dbReference>
<proteinExistence type="predicted"/>
<evidence type="ECO:0000259" key="1">
    <source>
        <dbReference type="SMART" id="SM00829"/>
    </source>
</evidence>
<gene>
    <name evidence="2" type="ORF">LCGC14_1304740</name>
</gene>
<dbReference type="InterPro" id="IPR013154">
    <property type="entry name" value="ADH-like_N"/>
</dbReference>
<protein>
    <recommendedName>
        <fullName evidence="1">Enoyl reductase (ER) domain-containing protein</fullName>
    </recommendedName>
</protein>
<dbReference type="InterPro" id="IPR013149">
    <property type="entry name" value="ADH-like_C"/>
</dbReference>
<dbReference type="CDD" id="cd08267">
    <property type="entry name" value="MDR1"/>
    <property type="match status" value="1"/>
</dbReference>
<dbReference type="AlphaFoldDB" id="A0A0F9L8X9"/>
<dbReference type="SUPFAM" id="SSF51735">
    <property type="entry name" value="NAD(P)-binding Rossmann-fold domains"/>
    <property type="match status" value="1"/>
</dbReference>
<accession>A0A0F9L8X9</accession>
<dbReference type="Gene3D" id="3.40.50.720">
    <property type="entry name" value="NAD(P)-binding Rossmann-like Domain"/>
    <property type="match status" value="1"/>
</dbReference>
<feature type="domain" description="Enoyl reductase (ER)" evidence="1">
    <location>
        <begin position="10"/>
        <end position="306"/>
    </location>
</feature>
<dbReference type="InterPro" id="IPR011032">
    <property type="entry name" value="GroES-like_sf"/>
</dbReference>
<dbReference type="SUPFAM" id="SSF50129">
    <property type="entry name" value="GroES-like"/>
    <property type="match status" value="1"/>
</dbReference>